<reference evidence="1 2" key="1">
    <citation type="journal article" date="2015" name="Nature">
        <title>rRNA introns, odd ribosomes, and small enigmatic genomes across a large radiation of phyla.</title>
        <authorList>
            <person name="Brown C.T."/>
            <person name="Hug L.A."/>
            <person name="Thomas B.C."/>
            <person name="Sharon I."/>
            <person name="Castelle C.J."/>
            <person name="Singh A."/>
            <person name="Wilkins M.J."/>
            <person name="Williams K.H."/>
            <person name="Banfield J.F."/>
        </authorList>
    </citation>
    <scope>NUCLEOTIDE SEQUENCE [LARGE SCALE GENOMIC DNA]</scope>
</reference>
<name>A0A0G0UFS5_9BACT</name>
<protein>
    <submittedName>
        <fullName evidence="1">Uncharacterized protein</fullName>
    </submittedName>
</protein>
<evidence type="ECO:0000313" key="1">
    <source>
        <dbReference type="EMBL" id="KKR87743.1"/>
    </source>
</evidence>
<comment type="caution">
    <text evidence="1">The sequence shown here is derived from an EMBL/GenBank/DDBJ whole genome shotgun (WGS) entry which is preliminary data.</text>
</comment>
<sequence>MPVFLVRAEGFEPPTKWLRATCSTAELCAQELSALEHFVVASFGSRRRTYSVYLSAILACF</sequence>
<dbReference type="EMBL" id="LCAH01000001">
    <property type="protein sequence ID" value="KKR87743.1"/>
    <property type="molecule type" value="Genomic_DNA"/>
</dbReference>
<dbReference type="AlphaFoldDB" id="A0A0G0UFS5"/>
<organism evidence="1 2">
    <name type="scientific">Candidatus Uhrbacteria bacterium GW2011_GWC2_41_11</name>
    <dbReference type="NCBI Taxonomy" id="1618985"/>
    <lineage>
        <taxon>Bacteria</taxon>
        <taxon>Candidatus Uhriibacteriota</taxon>
    </lineage>
</organism>
<accession>A0A0G0UFS5</accession>
<dbReference type="Proteomes" id="UP000034616">
    <property type="component" value="Unassembled WGS sequence"/>
</dbReference>
<evidence type="ECO:0000313" key="2">
    <source>
        <dbReference type="Proteomes" id="UP000034616"/>
    </source>
</evidence>
<gene>
    <name evidence="1" type="ORF">UU35_C0001G0024</name>
</gene>
<proteinExistence type="predicted"/>